<dbReference type="PANTHER" id="PTHR31563:SF10">
    <property type="entry name" value="ION CHANNEL POLLUX-RELATED"/>
    <property type="match status" value="1"/>
</dbReference>
<dbReference type="VEuPathDB" id="FungiDB:AeMF1_021748"/>
<evidence type="ECO:0000313" key="3">
    <source>
        <dbReference type="Proteomes" id="UP000481153"/>
    </source>
</evidence>
<sequence>MTDVKVVPTNANKYAVNESSASLLSHSGSSTNLVTKSSMGLLGKKKAAKKRSYTYHALLAYKINTFISTRRGQTITLVTFGSVFTLVMAGIIYAIHDVSDSHFDEALWDAWMYMTFPGAQREAHGWKKRGIAMVVTIIGILFFAVNLGFVVDSVREKMDSLKKGKSQIVEDNHTLLLGWTDKSIYLIREICRANESEKGGVIVVLAELEKEHLEAELHSQMHVDDLLGTKVVFRSGNPLLIVDLLKVSAHTARSIVIMASLGDADKSDASVLRIILSLLGLPSLRGHVVAEVRDIDNEPLIALVGGGAVETLVSHDVIGRLVIMSARSPGLAKGKPSILPLV</sequence>
<feature type="transmembrane region" description="Helical" evidence="1">
    <location>
        <begin position="75"/>
        <end position="95"/>
    </location>
</feature>
<dbReference type="PANTHER" id="PTHR31563">
    <property type="entry name" value="ION CHANNEL POLLUX-RELATED"/>
    <property type="match status" value="1"/>
</dbReference>
<keyword evidence="1" id="KW-0472">Membrane</keyword>
<dbReference type="Proteomes" id="UP000481153">
    <property type="component" value="Unassembled WGS sequence"/>
</dbReference>
<name>A0A6G0XB90_9STRA</name>
<gene>
    <name evidence="2" type="ORF">Ae201684_006547</name>
</gene>
<proteinExistence type="predicted"/>
<keyword evidence="1" id="KW-1133">Transmembrane helix</keyword>
<evidence type="ECO:0000313" key="2">
    <source>
        <dbReference type="EMBL" id="KAF0737381.1"/>
    </source>
</evidence>
<keyword evidence="3" id="KW-1185">Reference proteome</keyword>
<accession>A0A6G0XB90</accession>
<evidence type="ECO:0000256" key="1">
    <source>
        <dbReference type="SAM" id="Phobius"/>
    </source>
</evidence>
<dbReference type="GO" id="GO:0006811">
    <property type="term" value="P:monoatomic ion transport"/>
    <property type="evidence" value="ECO:0007669"/>
    <property type="project" value="InterPro"/>
</dbReference>
<dbReference type="Gene3D" id="3.40.50.720">
    <property type="entry name" value="NAD(P)-binding Rossmann-like Domain"/>
    <property type="match status" value="1"/>
</dbReference>
<dbReference type="EMBL" id="VJMJ01000084">
    <property type="protein sequence ID" value="KAF0737381.1"/>
    <property type="molecule type" value="Genomic_DNA"/>
</dbReference>
<dbReference type="AlphaFoldDB" id="A0A6G0XB90"/>
<reference evidence="2 3" key="1">
    <citation type="submission" date="2019-07" db="EMBL/GenBank/DDBJ databases">
        <title>Genomics analysis of Aphanomyces spp. identifies a new class of oomycete effector associated with host adaptation.</title>
        <authorList>
            <person name="Gaulin E."/>
        </authorList>
    </citation>
    <scope>NUCLEOTIDE SEQUENCE [LARGE SCALE GENOMIC DNA]</scope>
    <source>
        <strain evidence="2 3">ATCC 201684</strain>
    </source>
</reference>
<feature type="transmembrane region" description="Helical" evidence="1">
    <location>
        <begin position="131"/>
        <end position="151"/>
    </location>
</feature>
<organism evidence="2 3">
    <name type="scientific">Aphanomyces euteiches</name>
    <dbReference type="NCBI Taxonomy" id="100861"/>
    <lineage>
        <taxon>Eukaryota</taxon>
        <taxon>Sar</taxon>
        <taxon>Stramenopiles</taxon>
        <taxon>Oomycota</taxon>
        <taxon>Saprolegniomycetes</taxon>
        <taxon>Saprolegniales</taxon>
        <taxon>Verrucalvaceae</taxon>
        <taxon>Aphanomyces</taxon>
    </lineage>
</organism>
<keyword evidence="1" id="KW-0812">Transmembrane</keyword>
<dbReference type="InterPro" id="IPR044849">
    <property type="entry name" value="CASTOR/POLLUX/SYM8-like"/>
</dbReference>
<evidence type="ECO:0008006" key="4">
    <source>
        <dbReference type="Google" id="ProtNLM"/>
    </source>
</evidence>
<protein>
    <recommendedName>
        <fullName evidence="4">RCK N-terminal domain-containing protein</fullName>
    </recommendedName>
</protein>
<comment type="caution">
    <text evidence="2">The sequence shown here is derived from an EMBL/GenBank/DDBJ whole genome shotgun (WGS) entry which is preliminary data.</text>
</comment>